<dbReference type="AlphaFoldDB" id="A0A212A6E7"/>
<organism evidence="1 2">
    <name type="scientific">Haematobacter genomosp. 1</name>
    <dbReference type="NCBI Taxonomy" id="366618"/>
    <lineage>
        <taxon>Bacteria</taxon>
        <taxon>Pseudomonadati</taxon>
        <taxon>Pseudomonadota</taxon>
        <taxon>Alphaproteobacteria</taxon>
        <taxon>Rhodobacterales</taxon>
        <taxon>Paracoccaceae</taxon>
        <taxon>Haematobacter</taxon>
    </lineage>
</organism>
<keyword evidence="2" id="KW-1185">Reference proteome</keyword>
<accession>A0A212A6E7</accession>
<dbReference type="EMBL" id="NIPW01000058">
    <property type="protein sequence ID" value="OWJ74586.1"/>
    <property type="molecule type" value="Genomic_DNA"/>
</dbReference>
<dbReference type="Proteomes" id="UP000196878">
    <property type="component" value="Unassembled WGS sequence"/>
</dbReference>
<name>A0A212A6E7_9RHOB</name>
<evidence type="ECO:0000313" key="2">
    <source>
        <dbReference type="Proteomes" id="UP000196878"/>
    </source>
</evidence>
<gene>
    <name evidence="1" type="ORF">CDV49_19245</name>
</gene>
<evidence type="ECO:0000313" key="1">
    <source>
        <dbReference type="EMBL" id="OWJ74586.1"/>
    </source>
</evidence>
<reference evidence="1 2" key="1">
    <citation type="submission" date="2016-12" db="EMBL/GenBank/DDBJ databases">
        <title>Comparison of Traditional DNA-DNA Hybridization with In Silico Genomic Analysis.</title>
        <authorList>
            <person name="Nicholson A.C."/>
            <person name="Humrighouse B.W."/>
            <person name="Graziano J."/>
            <person name="Lasker B."/>
            <person name="Whitney A.M."/>
            <person name="Mcquiston J.R."/>
        </authorList>
    </citation>
    <scope>NUCLEOTIDE SEQUENCE [LARGE SCALE GENOMIC DNA]</scope>
    <source>
        <strain evidence="1 2">H2240</strain>
    </source>
</reference>
<sequence>MSQEAVGLMAEEPVAVPFCQPVTQPAVRKGIAAPPAWEPEVSYEIPGPSRHTAGRDQITTKCLRQTGNHPAPAQT</sequence>
<comment type="caution">
    <text evidence="1">The sequence shown here is derived from an EMBL/GenBank/DDBJ whole genome shotgun (WGS) entry which is preliminary data.</text>
</comment>
<protein>
    <submittedName>
        <fullName evidence="1">Uncharacterized protein</fullName>
    </submittedName>
</protein>
<proteinExistence type="predicted"/>